<proteinExistence type="predicted"/>
<accession>A0A0A8ZPQ3</accession>
<evidence type="ECO:0000313" key="1">
    <source>
        <dbReference type="EMBL" id="JAD40781.1"/>
    </source>
</evidence>
<sequence>MFQNHFTCVTWCFADVVYCSASFHKAKLWFAGIV</sequence>
<organism evidence="1">
    <name type="scientific">Arundo donax</name>
    <name type="common">Giant reed</name>
    <name type="synonym">Donax arundinaceus</name>
    <dbReference type="NCBI Taxonomy" id="35708"/>
    <lineage>
        <taxon>Eukaryota</taxon>
        <taxon>Viridiplantae</taxon>
        <taxon>Streptophyta</taxon>
        <taxon>Embryophyta</taxon>
        <taxon>Tracheophyta</taxon>
        <taxon>Spermatophyta</taxon>
        <taxon>Magnoliopsida</taxon>
        <taxon>Liliopsida</taxon>
        <taxon>Poales</taxon>
        <taxon>Poaceae</taxon>
        <taxon>PACMAD clade</taxon>
        <taxon>Arundinoideae</taxon>
        <taxon>Arundineae</taxon>
        <taxon>Arundo</taxon>
    </lineage>
</organism>
<reference evidence="1" key="2">
    <citation type="journal article" date="2015" name="Data Brief">
        <title>Shoot transcriptome of the giant reed, Arundo donax.</title>
        <authorList>
            <person name="Barrero R.A."/>
            <person name="Guerrero F.D."/>
            <person name="Moolhuijzen P."/>
            <person name="Goolsby J.A."/>
            <person name="Tidwell J."/>
            <person name="Bellgard S.E."/>
            <person name="Bellgard M.I."/>
        </authorList>
    </citation>
    <scope>NUCLEOTIDE SEQUENCE</scope>
    <source>
        <tissue evidence="1">Shoot tissue taken approximately 20 cm above the soil surface</tissue>
    </source>
</reference>
<protein>
    <submittedName>
        <fullName evidence="1">Uncharacterized protein</fullName>
    </submittedName>
</protein>
<dbReference type="AlphaFoldDB" id="A0A0A8ZPQ3"/>
<dbReference type="EMBL" id="GBRH01257114">
    <property type="protein sequence ID" value="JAD40781.1"/>
    <property type="molecule type" value="Transcribed_RNA"/>
</dbReference>
<name>A0A0A8ZPQ3_ARUDO</name>
<reference evidence="1" key="1">
    <citation type="submission" date="2014-09" db="EMBL/GenBank/DDBJ databases">
        <authorList>
            <person name="Magalhaes I.L.F."/>
            <person name="Oliveira U."/>
            <person name="Santos F.R."/>
            <person name="Vidigal T.H.D.A."/>
            <person name="Brescovit A.D."/>
            <person name="Santos A.J."/>
        </authorList>
    </citation>
    <scope>NUCLEOTIDE SEQUENCE</scope>
    <source>
        <tissue evidence="1">Shoot tissue taken approximately 20 cm above the soil surface</tissue>
    </source>
</reference>